<dbReference type="PROSITE" id="PS50850">
    <property type="entry name" value="MFS"/>
    <property type="match status" value="1"/>
</dbReference>
<feature type="domain" description="Major facilitator superfamily (MFS) profile" evidence="11">
    <location>
        <begin position="40"/>
        <end position="482"/>
    </location>
</feature>
<evidence type="ECO:0000256" key="2">
    <source>
        <dbReference type="ARBA" id="ARBA00010992"/>
    </source>
</evidence>
<dbReference type="PROSITE" id="PS00216">
    <property type="entry name" value="SUGAR_TRANSPORT_1"/>
    <property type="match status" value="1"/>
</dbReference>
<comment type="subcellular location">
    <subcellularLocation>
        <location evidence="1">Membrane</location>
        <topology evidence="1">Multi-pass membrane protein</topology>
    </subcellularLocation>
</comment>
<feature type="transmembrane region" description="Helical" evidence="10">
    <location>
        <begin position="86"/>
        <end position="106"/>
    </location>
</feature>
<dbReference type="AlphaFoldDB" id="A0A1D8NA94"/>
<dbReference type="InterPro" id="IPR036259">
    <property type="entry name" value="MFS_trans_sf"/>
</dbReference>
<feature type="transmembrane region" description="Helical" evidence="10">
    <location>
        <begin position="171"/>
        <end position="191"/>
    </location>
</feature>
<feature type="transmembrane region" description="Helical" evidence="10">
    <location>
        <begin position="293"/>
        <end position="316"/>
    </location>
</feature>
<dbReference type="VEuPathDB" id="FungiDB:YALI1_C12220g"/>
<sequence length="529" mass="57276">MESNDPCPQKSDIQQQTTDTSTPNSIPKADQESTVMAIIVAVFVAFGGLLYGYDTGTIAGIMTMGYVKEHFTDFGKNDFTSGQSSLTTSILSVGTFTGAIVAPLAADTAGRRLGLLLYCLVFSVGAILQTVTTGRVLLIVGRVIAGLGVGGISSIVPLYQSEVSPKWIRGAVVSVYQFAITVGLLLAAIVNNATKDRPNTSSYRIPLGIQLIWALILSAGLVFLPETPRFWVKKNRPEKAAEALSRLRRLPTDSKPVKKELLELQKSFEMEMEVGNSSWKACFSPHGSQLKRLLTGVSIQALQQLTGINFIFYYGTNFFKTAGIKDPFVVSMITSAVNVAFTLPGILFVDKVGRRKLLLIGAVVMCVSELIVAAVGAALDSQVSSKVLIAFTCTFIAGFASTWGPIAWVVVAEIFPLRIRAKGVAISVAANWIFNFAIAFATPYLVDKKPGSAGLESKVFFIWGGCNFLAIAFVYLFVYETKGLSLEQVDEMYSEVKYAWQSDRFQTEIMSGKTEVSPDQSCDSGFDSD</sequence>
<dbReference type="InterPro" id="IPR003663">
    <property type="entry name" value="Sugar/inositol_transpt"/>
</dbReference>
<dbReference type="InterPro" id="IPR005828">
    <property type="entry name" value="MFS_sugar_transport-like"/>
</dbReference>
<organism evidence="12 13">
    <name type="scientific">Yarrowia lipolytica</name>
    <name type="common">Candida lipolytica</name>
    <dbReference type="NCBI Taxonomy" id="4952"/>
    <lineage>
        <taxon>Eukaryota</taxon>
        <taxon>Fungi</taxon>
        <taxon>Dikarya</taxon>
        <taxon>Ascomycota</taxon>
        <taxon>Saccharomycotina</taxon>
        <taxon>Dipodascomycetes</taxon>
        <taxon>Dipodascales</taxon>
        <taxon>Dipodascales incertae sedis</taxon>
        <taxon>Yarrowia</taxon>
    </lineage>
</organism>
<dbReference type="VEuPathDB" id="FungiDB:YALI0_C08943g"/>
<feature type="transmembrane region" description="Helical" evidence="10">
    <location>
        <begin position="113"/>
        <end position="131"/>
    </location>
</feature>
<dbReference type="GO" id="GO:0005536">
    <property type="term" value="F:D-glucose binding"/>
    <property type="evidence" value="ECO:0007669"/>
    <property type="project" value="UniProtKB-ARBA"/>
</dbReference>
<dbReference type="RefSeq" id="XP_501621.2">
    <property type="nucleotide sequence ID" value="XM_501621.3"/>
</dbReference>
<dbReference type="GO" id="GO:0010255">
    <property type="term" value="P:glucose mediated signaling pathway"/>
    <property type="evidence" value="ECO:0007669"/>
    <property type="project" value="UniProtKB-ARBA"/>
</dbReference>
<dbReference type="EMBL" id="CP017555">
    <property type="protein sequence ID" value="AOW02552.1"/>
    <property type="molecule type" value="Genomic_DNA"/>
</dbReference>
<dbReference type="GO" id="GO:0005351">
    <property type="term" value="F:carbohydrate:proton symporter activity"/>
    <property type="evidence" value="ECO:0007669"/>
    <property type="project" value="TreeGrafter"/>
</dbReference>
<evidence type="ECO:0000256" key="7">
    <source>
        <dbReference type="ARBA" id="ARBA00023180"/>
    </source>
</evidence>
<dbReference type="Proteomes" id="UP000182444">
    <property type="component" value="Chromosome 1C"/>
</dbReference>
<dbReference type="InterPro" id="IPR050360">
    <property type="entry name" value="MFS_Sugar_Transporters"/>
</dbReference>
<dbReference type="Pfam" id="PF00083">
    <property type="entry name" value="Sugar_tr"/>
    <property type="match status" value="1"/>
</dbReference>
<keyword evidence="3 8" id="KW-0813">Transport</keyword>
<feature type="transmembrane region" description="Helical" evidence="10">
    <location>
        <begin position="137"/>
        <end position="159"/>
    </location>
</feature>
<evidence type="ECO:0000256" key="4">
    <source>
        <dbReference type="ARBA" id="ARBA00022692"/>
    </source>
</evidence>
<feature type="transmembrane region" description="Helical" evidence="10">
    <location>
        <begin position="423"/>
        <end position="446"/>
    </location>
</feature>
<dbReference type="GO" id="GO:0005886">
    <property type="term" value="C:plasma membrane"/>
    <property type="evidence" value="ECO:0007669"/>
    <property type="project" value="UniProtKB-ARBA"/>
</dbReference>
<dbReference type="CDD" id="cd17356">
    <property type="entry name" value="MFS_HXT"/>
    <property type="match status" value="1"/>
</dbReference>
<comment type="similarity">
    <text evidence="2 8">Belongs to the major facilitator superfamily. Sugar transporter (TC 2.A.1.1) family.</text>
</comment>
<feature type="transmembrane region" description="Helical" evidence="10">
    <location>
        <begin position="357"/>
        <end position="376"/>
    </location>
</feature>
<dbReference type="PANTHER" id="PTHR48022:SF17">
    <property type="entry name" value="HEXOSE TRANSPORTER"/>
    <property type="match status" value="1"/>
</dbReference>
<protein>
    <recommendedName>
        <fullName evidence="11">Major facilitator superfamily (MFS) profile domain-containing protein</fullName>
    </recommendedName>
</protein>
<feature type="transmembrane region" description="Helical" evidence="10">
    <location>
        <begin position="458"/>
        <end position="478"/>
    </location>
</feature>
<evidence type="ECO:0000256" key="5">
    <source>
        <dbReference type="ARBA" id="ARBA00022989"/>
    </source>
</evidence>
<feature type="transmembrane region" description="Helical" evidence="10">
    <location>
        <begin position="388"/>
        <end position="411"/>
    </location>
</feature>
<keyword evidence="6 10" id="KW-0472">Membrane</keyword>
<feature type="transmembrane region" description="Helical" evidence="10">
    <location>
        <begin position="35"/>
        <end position="53"/>
    </location>
</feature>
<keyword evidence="4 10" id="KW-0812">Transmembrane</keyword>
<dbReference type="FunFam" id="1.20.1250.20:FF:000115">
    <property type="entry name" value="High-affinity glucose transporter"/>
    <property type="match status" value="1"/>
</dbReference>
<dbReference type="PANTHER" id="PTHR48022">
    <property type="entry name" value="PLASTIDIC GLUCOSE TRANSPORTER 4"/>
    <property type="match status" value="1"/>
</dbReference>
<evidence type="ECO:0000259" key="11">
    <source>
        <dbReference type="PROSITE" id="PS50850"/>
    </source>
</evidence>
<feature type="transmembrane region" description="Helical" evidence="10">
    <location>
        <begin position="328"/>
        <end position="350"/>
    </location>
</feature>
<evidence type="ECO:0000256" key="6">
    <source>
        <dbReference type="ARBA" id="ARBA00023136"/>
    </source>
</evidence>
<evidence type="ECO:0000256" key="10">
    <source>
        <dbReference type="SAM" id="Phobius"/>
    </source>
</evidence>
<dbReference type="PRINTS" id="PR00171">
    <property type="entry name" value="SUGRTRNSPORT"/>
</dbReference>
<name>A0A1D8NA94_YARLL</name>
<evidence type="ECO:0000313" key="13">
    <source>
        <dbReference type="Proteomes" id="UP000182444"/>
    </source>
</evidence>
<gene>
    <name evidence="12" type="ORF">YALI1_C12220g</name>
</gene>
<feature type="transmembrane region" description="Helical" evidence="10">
    <location>
        <begin position="203"/>
        <end position="224"/>
    </location>
</feature>
<evidence type="ECO:0000256" key="1">
    <source>
        <dbReference type="ARBA" id="ARBA00004141"/>
    </source>
</evidence>
<accession>A0A1D8NA94</accession>
<feature type="compositionally biased region" description="Low complexity" evidence="9">
    <location>
        <begin position="9"/>
        <end position="22"/>
    </location>
</feature>
<evidence type="ECO:0000256" key="9">
    <source>
        <dbReference type="SAM" id="MobiDB-lite"/>
    </source>
</evidence>
<reference evidence="12 13" key="1">
    <citation type="journal article" date="2016" name="PLoS ONE">
        <title>Sequence Assembly of Yarrowia lipolytica Strain W29/CLIB89 Shows Transposable Element Diversity.</title>
        <authorList>
            <person name="Magnan C."/>
            <person name="Yu J."/>
            <person name="Chang I."/>
            <person name="Jahn E."/>
            <person name="Kanomata Y."/>
            <person name="Wu J."/>
            <person name="Zeller M."/>
            <person name="Oakes M."/>
            <person name="Baldi P."/>
            <person name="Sandmeyer S."/>
        </authorList>
    </citation>
    <scope>NUCLEOTIDE SEQUENCE [LARGE SCALE GENOMIC DNA]</scope>
    <source>
        <strain evidence="13">CLIB89(W29)</strain>
    </source>
</reference>
<dbReference type="SUPFAM" id="SSF103473">
    <property type="entry name" value="MFS general substrate transporter"/>
    <property type="match status" value="1"/>
</dbReference>
<dbReference type="NCBIfam" id="TIGR00879">
    <property type="entry name" value="SP"/>
    <property type="match status" value="1"/>
</dbReference>
<dbReference type="PROSITE" id="PS00217">
    <property type="entry name" value="SUGAR_TRANSPORT_2"/>
    <property type="match status" value="1"/>
</dbReference>
<dbReference type="GeneID" id="2909701"/>
<dbReference type="InterPro" id="IPR020846">
    <property type="entry name" value="MFS_dom"/>
</dbReference>
<dbReference type="InterPro" id="IPR005829">
    <property type="entry name" value="Sugar_transporter_CS"/>
</dbReference>
<keyword evidence="5 10" id="KW-1133">Transmembrane helix</keyword>
<evidence type="ECO:0000256" key="3">
    <source>
        <dbReference type="ARBA" id="ARBA00022448"/>
    </source>
</evidence>
<dbReference type="KEGG" id="yli:2909701"/>
<dbReference type="eggNOG" id="KOG0254">
    <property type="taxonomic scope" value="Eukaryota"/>
</dbReference>
<proteinExistence type="inferred from homology"/>
<dbReference type="Gene3D" id="1.20.1250.20">
    <property type="entry name" value="MFS general substrate transporter like domains"/>
    <property type="match status" value="1"/>
</dbReference>
<evidence type="ECO:0000256" key="8">
    <source>
        <dbReference type="RuleBase" id="RU003346"/>
    </source>
</evidence>
<keyword evidence="7" id="KW-0325">Glycoprotein</keyword>
<evidence type="ECO:0000313" key="12">
    <source>
        <dbReference type="EMBL" id="AOW02552.1"/>
    </source>
</evidence>
<feature type="region of interest" description="Disordered" evidence="9">
    <location>
        <begin position="1"/>
        <end position="28"/>
    </location>
</feature>